<sequence length="121" mass="13526">MPDRKFEQHLNTMLRDDILAQLRTAAQPRSTSELRANAPAQPLQPGGTEHYPPLQERVYRALLKLHADGKIIKHPARGRIVTWSAARSCDDDEIDRLEDAFNAPCSAYALQLLLGRKGSPS</sequence>
<evidence type="ECO:0000313" key="2">
    <source>
        <dbReference type="Proteomes" id="UP000825598"/>
    </source>
</evidence>
<name>A0ACD1FQP3_MYCFR</name>
<organism evidence="1 2">
    <name type="scientific">Mycolicibacterium farcinogenes</name>
    <name type="common">Mycobacterium farcinogenes</name>
    <dbReference type="NCBI Taxonomy" id="1802"/>
    <lineage>
        <taxon>Bacteria</taxon>
        <taxon>Bacillati</taxon>
        <taxon>Actinomycetota</taxon>
        <taxon>Actinomycetes</taxon>
        <taxon>Mycobacteriales</taxon>
        <taxon>Mycobacteriaceae</taxon>
        <taxon>Mycolicibacterium</taxon>
    </lineage>
</organism>
<protein>
    <submittedName>
        <fullName evidence="1">Uncharacterized protein</fullName>
    </submittedName>
</protein>
<evidence type="ECO:0000313" key="1">
    <source>
        <dbReference type="EMBL" id="QZH69374.1"/>
    </source>
</evidence>
<dbReference type="EMBL" id="CP081674">
    <property type="protein sequence ID" value="QZH69374.1"/>
    <property type="molecule type" value="Genomic_DNA"/>
</dbReference>
<dbReference type="Proteomes" id="UP000825598">
    <property type="component" value="Plasmid unnamed1"/>
</dbReference>
<accession>A0ACD1FQP3</accession>
<keyword evidence="2" id="KW-1185">Reference proteome</keyword>
<geneLocation type="plasmid" evidence="1 2">
    <name>unnamed1</name>
</geneLocation>
<proteinExistence type="predicted"/>
<reference evidence="1" key="1">
    <citation type="submission" date="2021-07" db="EMBL/GenBank/DDBJ databases">
        <title>Complete Genome Sequences of Mycobacterium farcinogenes Isolated from Clinical Specimens from Patients in Thailand.</title>
        <authorList>
            <person name="Sodsai P."/>
        </authorList>
    </citation>
    <scope>NUCLEOTIDE SEQUENCE</scope>
    <source>
        <strain evidence="1">BKK/CU-MFGFA-001</strain>
    </source>
</reference>
<keyword evidence="1" id="KW-0614">Plasmid</keyword>
<gene>
    <name evidence="1" type="ORF">K6L26_30705</name>
</gene>